<organism evidence="1 2">
    <name type="scientific">Streptococcus pluranimalium</name>
    <dbReference type="NCBI Taxonomy" id="82348"/>
    <lineage>
        <taxon>Bacteria</taxon>
        <taxon>Bacillati</taxon>
        <taxon>Bacillota</taxon>
        <taxon>Bacilli</taxon>
        <taxon>Lactobacillales</taxon>
        <taxon>Streptococcaceae</taxon>
        <taxon>Streptococcus</taxon>
    </lineage>
</organism>
<evidence type="ECO:0000313" key="1">
    <source>
        <dbReference type="EMBL" id="AUW96315.1"/>
    </source>
</evidence>
<sequence>MVMGEIKSNSGRAQEFSSSLKESQIVVSSVDLDGVSQYQGNDFVQEQCLFAQKALTELLEAIRSAGNDIENISKTIDDWDQGNANGVWR</sequence>
<protein>
    <recommendedName>
        <fullName evidence="3">Type VII secretion effector</fullName>
    </recommendedName>
</protein>
<dbReference type="EMBL" id="CP025536">
    <property type="protein sequence ID" value="AUW96315.1"/>
    <property type="molecule type" value="Genomic_DNA"/>
</dbReference>
<name>A0A2L0D3D2_9STRE</name>
<reference evidence="1 2" key="1">
    <citation type="submission" date="2017-12" db="EMBL/GenBank/DDBJ databases">
        <authorList>
            <person name="Hurst M.R.H."/>
        </authorList>
    </citation>
    <scope>NUCLEOTIDE SEQUENCE [LARGE SCALE GENOMIC DNA]</scope>
    <source>
        <strain evidence="1 2">TH11417</strain>
    </source>
</reference>
<keyword evidence="2" id="KW-1185">Reference proteome</keyword>
<reference evidence="1 2" key="2">
    <citation type="submission" date="2018-02" db="EMBL/GenBank/DDBJ databases">
        <title>Whole genome sequencing analysis of Streptococcus pluranimalium isolated from cattle infected mastitis in China.</title>
        <authorList>
            <person name="Zhang J.-R."/>
            <person name="Hu G.-Z."/>
        </authorList>
    </citation>
    <scope>NUCLEOTIDE SEQUENCE [LARGE SCALE GENOMIC DNA]</scope>
    <source>
        <strain evidence="1 2">TH11417</strain>
    </source>
</reference>
<dbReference type="Proteomes" id="UP000238956">
    <property type="component" value="Chromosome"/>
</dbReference>
<proteinExistence type="predicted"/>
<dbReference type="KEGG" id="splr:C0J00_03875"/>
<evidence type="ECO:0008006" key="3">
    <source>
        <dbReference type="Google" id="ProtNLM"/>
    </source>
</evidence>
<dbReference type="AlphaFoldDB" id="A0A2L0D3D2"/>
<gene>
    <name evidence="1" type="ORF">C0J00_03875</name>
</gene>
<evidence type="ECO:0000313" key="2">
    <source>
        <dbReference type="Proteomes" id="UP000238956"/>
    </source>
</evidence>
<accession>A0A2L0D3D2</accession>